<protein>
    <submittedName>
        <fullName evidence="1">Uncharacterized protein</fullName>
    </submittedName>
</protein>
<dbReference type="Proteomes" id="UP000316092">
    <property type="component" value="Unassembled WGS sequence"/>
</dbReference>
<evidence type="ECO:0000313" key="2">
    <source>
        <dbReference type="Proteomes" id="UP000316092"/>
    </source>
</evidence>
<sequence length="207" mass="23802">MEEKGREEFEGRLENLEQAVDDDLVEARLETARRSEGDLELEFSLIGEDERGQAVHERWQVIAAGVAEHCLAFEPTLSRFTLHHPRLRSWQEDWARLMFAAAPTEEKQFEQDLRGVHDVLEYGLFENVYLPPDLSFGVGELAHGPLSLLEQYAAVLELYGMRPSLLWKGRRSPHQPPPTAMLCLDWSTGWFAENFVIARTFHAQRLS</sequence>
<name>A0A553V651_9DEIO</name>
<comment type="caution">
    <text evidence="1">The sequence shown here is derived from an EMBL/GenBank/DDBJ whole genome shotgun (WGS) entry which is preliminary data.</text>
</comment>
<reference evidence="1 2" key="1">
    <citation type="submission" date="2019-07" db="EMBL/GenBank/DDBJ databases">
        <title>Deinococcus detaillus sp. nov., isolated from humus soil in Antarctica.</title>
        <authorList>
            <person name="Zhang K."/>
        </authorList>
    </citation>
    <scope>NUCLEOTIDE SEQUENCE [LARGE SCALE GENOMIC DNA]</scope>
    <source>
        <strain evidence="1 2">H1</strain>
    </source>
</reference>
<dbReference type="AlphaFoldDB" id="A0A553V651"/>
<proteinExistence type="predicted"/>
<organism evidence="1 2">
    <name type="scientific">Deinococcus detaillensis</name>
    <dbReference type="NCBI Taxonomy" id="2592048"/>
    <lineage>
        <taxon>Bacteria</taxon>
        <taxon>Thermotogati</taxon>
        <taxon>Deinococcota</taxon>
        <taxon>Deinococci</taxon>
        <taxon>Deinococcales</taxon>
        <taxon>Deinococcaceae</taxon>
        <taxon>Deinococcus</taxon>
    </lineage>
</organism>
<evidence type="ECO:0000313" key="1">
    <source>
        <dbReference type="EMBL" id="TSA87906.1"/>
    </source>
</evidence>
<keyword evidence="2" id="KW-1185">Reference proteome</keyword>
<dbReference type="OrthoDB" id="9819697at2"/>
<accession>A0A553V651</accession>
<gene>
    <name evidence="1" type="ORF">FNU79_01280</name>
</gene>
<dbReference type="EMBL" id="VKDB01000001">
    <property type="protein sequence ID" value="TSA87906.1"/>
    <property type="molecule type" value="Genomic_DNA"/>
</dbReference>
<dbReference type="RefSeq" id="WP_143719102.1">
    <property type="nucleotide sequence ID" value="NZ_VKDB01000001.1"/>
</dbReference>